<comment type="cofactor">
    <cofactor evidence="13">
        <name>Mg(2+)</name>
        <dbReference type="ChEBI" id="CHEBI:18420"/>
    </cofactor>
    <text evidence="13">Binds 2 magnesium ions per tetramer.</text>
</comment>
<dbReference type="InterPro" id="IPR004529">
    <property type="entry name" value="Phe-tRNA-synth_IIc_asu"/>
</dbReference>
<dbReference type="CDD" id="cd00496">
    <property type="entry name" value="PheRS_alpha_core"/>
    <property type="match status" value="1"/>
</dbReference>
<dbReference type="PANTHER" id="PTHR11538">
    <property type="entry name" value="PHENYLALANYL-TRNA SYNTHETASE"/>
    <property type="match status" value="1"/>
</dbReference>
<dbReference type="AlphaFoldDB" id="A0A1G2FGW3"/>
<dbReference type="STRING" id="1801997.A3J64_03590"/>
<dbReference type="PROSITE" id="PS50862">
    <property type="entry name" value="AA_TRNA_LIGASE_II"/>
    <property type="match status" value="1"/>
</dbReference>
<dbReference type="Pfam" id="PF01409">
    <property type="entry name" value="tRNA-synt_2d"/>
    <property type="match status" value="1"/>
</dbReference>
<comment type="caution">
    <text evidence="15">The sequence shown here is derived from an EMBL/GenBank/DDBJ whole genome shotgun (WGS) entry which is preliminary data.</text>
</comment>
<dbReference type="GO" id="GO:0005524">
    <property type="term" value="F:ATP binding"/>
    <property type="evidence" value="ECO:0007669"/>
    <property type="project" value="UniProtKB-UniRule"/>
</dbReference>
<reference evidence="15 16" key="1">
    <citation type="journal article" date="2016" name="Nat. Commun.">
        <title>Thousands of microbial genomes shed light on interconnected biogeochemical processes in an aquifer system.</title>
        <authorList>
            <person name="Anantharaman K."/>
            <person name="Brown C.T."/>
            <person name="Hug L.A."/>
            <person name="Sharon I."/>
            <person name="Castelle C.J."/>
            <person name="Probst A.J."/>
            <person name="Thomas B.C."/>
            <person name="Singh A."/>
            <person name="Wilkins M.J."/>
            <person name="Karaoz U."/>
            <person name="Brodie E.L."/>
            <person name="Williams K.H."/>
            <person name="Hubbard S.S."/>
            <person name="Banfield J.F."/>
        </authorList>
    </citation>
    <scope>NUCLEOTIDE SEQUENCE [LARGE SCALE GENOMIC DNA]</scope>
</reference>
<evidence type="ECO:0000256" key="6">
    <source>
        <dbReference type="ARBA" id="ARBA00022723"/>
    </source>
</evidence>
<dbReference type="InterPro" id="IPR010978">
    <property type="entry name" value="tRNA-bd_arm"/>
</dbReference>
<dbReference type="GO" id="GO:0000049">
    <property type="term" value="F:tRNA binding"/>
    <property type="evidence" value="ECO:0007669"/>
    <property type="project" value="InterPro"/>
</dbReference>
<dbReference type="Proteomes" id="UP000177061">
    <property type="component" value="Unassembled WGS sequence"/>
</dbReference>
<evidence type="ECO:0000256" key="9">
    <source>
        <dbReference type="ARBA" id="ARBA00022842"/>
    </source>
</evidence>
<dbReference type="SUPFAM" id="SSF55681">
    <property type="entry name" value="Class II aaRS and biotin synthetases"/>
    <property type="match status" value="1"/>
</dbReference>
<evidence type="ECO:0000256" key="7">
    <source>
        <dbReference type="ARBA" id="ARBA00022741"/>
    </source>
</evidence>
<dbReference type="InterPro" id="IPR045864">
    <property type="entry name" value="aa-tRNA-synth_II/BPL/LPL"/>
</dbReference>
<feature type="binding site" evidence="13">
    <location>
        <position position="283"/>
    </location>
    <ligand>
        <name>Mg(2+)</name>
        <dbReference type="ChEBI" id="CHEBI:18420"/>
        <note>shared with beta subunit</note>
    </ligand>
</feature>
<dbReference type="InterPro" id="IPR022911">
    <property type="entry name" value="Phe_tRNA_ligase_alpha1_bac"/>
</dbReference>
<gene>
    <name evidence="13" type="primary">pheS</name>
    <name evidence="15" type="ORF">A3J64_03590</name>
</gene>
<evidence type="ECO:0000256" key="5">
    <source>
        <dbReference type="ARBA" id="ARBA00022598"/>
    </source>
</evidence>
<evidence type="ECO:0000256" key="8">
    <source>
        <dbReference type="ARBA" id="ARBA00022840"/>
    </source>
</evidence>
<evidence type="ECO:0000256" key="2">
    <source>
        <dbReference type="ARBA" id="ARBA00010207"/>
    </source>
</evidence>
<proteinExistence type="inferred from homology"/>
<evidence type="ECO:0000256" key="4">
    <source>
        <dbReference type="ARBA" id="ARBA00022490"/>
    </source>
</evidence>
<protein>
    <recommendedName>
        <fullName evidence="13">Phenylalanine--tRNA ligase alpha subunit</fullName>
        <ecNumber evidence="13">6.1.1.20</ecNumber>
    </recommendedName>
    <alternativeName>
        <fullName evidence="13">Phenylalanyl-tRNA synthetase alpha subunit</fullName>
        <shortName evidence="13">PheRS</shortName>
    </alternativeName>
</protein>
<comment type="similarity">
    <text evidence="2 13">Belongs to the class-II aminoacyl-tRNA synthetase family. Phe-tRNA synthetase alpha subunit type 1 subfamily.</text>
</comment>
<keyword evidence="6 13" id="KW-0479">Metal-binding</keyword>
<organism evidence="15 16">
    <name type="scientific">Candidatus Portnoybacteria bacterium RIFCSPHIGHO2_12_FULL_38_9</name>
    <dbReference type="NCBI Taxonomy" id="1801997"/>
    <lineage>
        <taxon>Bacteria</taxon>
        <taxon>Candidatus Portnoyibacteriota</taxon>
    </lineage>
</organism>
<comment type="subunit">
    <text evidence="3 13">Tetramer of two alpha and two beta subunits.</text>
</comment>
<dbReference type="GO" id="GO:0006432">
    <property type="term" value="P:phenylalanyl-tRNA aminoacylation"/>
    <property type="evidence" value="ECO:0007669"/>
    <property type="project" value="UniProtKB-UniRule"/>
</dbReference>
<keyword evidence="11 13" id="KW-0030">Aminoacyl-tRNA synthetase</keyword>
<dbReference type="HAMAP" id="MF_00281">
    <property type="entry name" value="Phe_tRNA_synth_alpha1"/>
    <property type="match status" value="1"/>
</dbReference>
<dbReference type="GO" id="GO:0005737">
    <property type="term" value="C:cytoplasm"/>
    <property type="evidence" value="ECO:0007669"/>
    <property type="project" value="UniProtKB-SubCell"/>
</dbReference>
<evidence type="ECO:0000256" key="10">
    <source>
        <dbReference type="ARBA" id="ARBA00022917"/>
    </source>
</evidence>
<sequence length="366" mass="42646">MLSQLKQTILKKIEKAKDLKSLEDIYRRFLGRKGELTGVLRSLKDLPEKERREKGRLANQIKQEIEEKLKIGRGKFQVPSSKFQEEWIDITAPGLQPTVSHLHPITQIRQKVEEIFQSMGFSVVEGPEIETEYYNFDALNIPKEHPARDLWDTFWLKRDVIATPYLIRGKQSSRKQLTTGLPRGFASRNDGKKLLLRAHTSPVQIRYMETHQPPLRIIAPGRCFRHEATDASHDVQFYQVEGLMVGKDISVANFRGILQEFFKRFFGPEIKMRLRPSYFPFVEPGFEVDILKNQKSKIKNQKEGEWLELMGAGMVHPNVFKAVGYNPRDWQGFAFGMGLDRLAMLKYKIEDIRLFYSGDLRFLKQF</sequence>
<evidence type="ECO:0000256" key="11">
    <source>
        <dbReference type="ARBA" id="ARBA00023146"/>
    </source>
</evidence>
<dbReference type="SUPFAM" id="SSF46589">
    <property type="entry name" value="tRNA-binding arm"/>
    <property type="match status" value="1"/>
</dbReference>
<evidence type="ECO:0000256" key="1">
    <source>
        <dbReference type="ARBA" id="ARBA00004496"/>
    </source>
</evidence>
<keyword evidence="9 13" id="KW-0460">Magnesium</keyword>
<comment type="catalytic activity">
    <reaction evidence="12 13">
        <text>tRNA(Phe) + L-phenylalanine + ATP = L-phenylalanyl-tRNA(Phe) + AMP + diphosphate + H(+)</text>
        <dbReference type="Rhea" id="RHEA:19413"/>
        <dbReference type="Rhea" id="RHEA-COMP:9668"/>
        <dbReference type="Rhea" id="RHEA-COMP:9699"/>
        <dbReference type="ChEBI" id="CHEBI:15378"/>
        <dbReference type="ChEBI" id="CHEBI:30616"/>
        <dbReference type="ChEBI" id="CHEBI:33019"/>
        <dbReference type="ChEBI" id="CHEBI:58095"/>
        <dbReference type="ChEBI" id="CHEBI:78442"/>
        <dbReference type="ChEBI" id="CHEBI:78531"/>
        <dbReference type="ChEBI" id="CHEBI:456215"/>
        <dbReference type="EC" id="6.1.1.20"/>
    </reaction>
</comment>
<dbReference type="EC" id="6.1.1.20" evidence="13"/>
<dbReference type="GO" id="GO:0000287">
    <property type="term" value="F:magnesium ion binding"/>
    <property type="evidence" value="ECO:0007669"/>
    <property type="project" value="UniProtKB-UniRule"/>
</dbReference>
<dbReference type="Pfam" id="PF02912">
    <property type="entry name" value="Phe_tRNA-synt_N"/>
    <property type="match status" value="1"/>
</dbReference>
<dbReference type="InterPro" id="IPR006195">
    <property type="entry name" value="aa-tRNA-synth_II"/>
</dbReference>
<feature type="domain" description="Aminoacyl-transfer RNA synthetases class-II family profile" evidence="14">
    <location>
        <begin position="106"/>
        <end position="365"/>
    </location>
</feature>
<dbReference type="NCBIfam" id="TIGR00468">
    <property type="entry name" value="pheS"/>
    <property type="match status" value="1"/>
</dbReference>
<keyword evidence="10 13" id="KW-0648">Protein biosynthesis</keyword>
<evidence type="ECO:0000256" key="13">
    <source>
        <dbReference type="HAMAP-Rule" id="MF_00281"/>
    </source>
</evidence>
<comment type="subcellular location">
    <subcellularLocation>
        <location evidence="1 13">Cytoplasm</location>
    </subcellularLocation>
</comment>
<dbReference type="PANTHER" id="PTHR11538:SF41">
    <property type="entry name" value="PHENYLALANINE--TRNA LIGASE, MITOCHONDRIAL"/>
    <property type="match status" value="1"/>
</dbReference>
<accession>A0A1G2FGW3</accession>
<evidence type="ECO:0000313" key="16">
    <source>
        <dbReference type="Proteomes" id="UP000177061"/>
    </source>
</evidence>
<keyword evidence="7 13" id="KW-0547">Nucleotide-binding</keyword>
<keyword evidence="5 13" id="KW-0436">Ligase</keyword>
<dbReference type="EMBL" id="MHNB01000019">
    <property type="protein sequence ID" value="OGZ36890.1"/>
    <property type="molecule type" value="Genomic_DNA"/>
</dbReference>
<dbReference type="InterPro" id="IPR004188">
    <property type="entry name" value="Phe-tRNA_ligase_II_N"/>
</dbReference>
<evidence type="ECO:0000256" key="12">
    <source>
        <dbReference type="ARBA" id="ARBA00049255"/>
    </source>
</evidence>
<keyword evidence="8 13" id="KW-0067">ATP-binding</keyword>
<dbReference type="GO" id="GO:0004826">
    <property type="term" value="F:phenylalanine-tRNA ligase activity"/>
    <property type="evidence" value="ECO:0007669"/>
    <property type="project" value="UniProtKB-UniRule"/>
</dbReference>
<dbReference type="InterPro" id="IPR002319">
    <property type="entry name" value="Phenylalanyl-tRNA_Synthase"/>
</dbReference>
<name>A0A1G2FGW3_9BACT</name>
<dbReference type="Gene3D" id="3.30.930.10">
    <property type="entry name" value="Bira Bifunctional Protein, Domain 2"/>
    <property type="match status" value="1"/>
</dbReference>
<evidence type="ECO:0000256" key="3">
    <source>
        <dbReference type="ARBA" id="ARBA00011209"/>
    </source>
</evidence>
<evidence type="ECO:0000259" key="14">
    <source>
        <dbReference type="PROSITE" id="PS50862"/>
    </source>
</evidence>
<evidence type="ECO:0000313" key="15">
    <source>
        <dbReference type="EMBL" id="OGZ36890.1"/>
    </source>
</evidence>
<keyword evidence="4 13" id="KW-0963">Cytoplasm</keyword>